<dbReference type="EMBL" id="KK101657">
    <property type="protein sequence ID" value="KIZ00083.1"/>
    <property type="molecule type" value="Genomic_DNA"/>
</dbReference>
<organism evidence="3 4">
    <name type="scientific">Monoraphidium neglectum</name>
    <dbReference type="NCBI Taxonomy" id="145388"/>
    <lineage>
        <taxon>Eukaryota</taxon>
        <taxon>Viridiplantae</taxon>
        <taxon>Chlorophyta</taxon>
        <taxon>core chlorophytes</taxon>
        <taxon>Chlorophyceae</taxon>
        <taxon>CS clade</taxon>
        <taxon>Sphaeropleales</taxon>
        <taxon>Selenastraceae</taxon>
        <taxon>Monoraphidium</taxon>
    </lineage>
</organism>
<keyword evidence="2" id="KW-0732">Signal</keyword>
<feature type="chain" id="PRO_5002245030" description="Transmembrane protein" evidence="2">
    <location>
        <begin position="18"/>
        <end position="108"/>
    </location>
</feature>
<dbReference type="RefSeq" id="XP_013899102.1">
    <property type="nucleotide sequence ID" value="XM_014043648.1"/>
</dbReference>
<evidence type="ECO:0000313" key="4">
    <source>
        <dbReference type="Proteomes" id="UP000054498"/>
    </source>
</evidence>
<sequence length="108" mass="12813">MWFSVAIAAYARIFWWAIRHLQQQLLAELKAELRVHAVQLQHQHVRFLAEPRQQQADLQAELRQQYADLRAELRQLAGRLEKMEQQLRRRHPARKKGYVRAVLAGAHT</sequence>
<reference evidence="3 4" key="1">
    <citation type="journal article" date="2013" name="BMC Genomics">
        <title>Reconstruction of the lipid metabolism for the microalga Monoraphidium neglectum from its genome sequence reveals characteristics suitable for biofuel production.</title>
        <authorList>
            <person name="Bogen C."/>
            <person name="Al-Dilaimi A."/>
            <person name="Albersmeier A."/>
            <person name="Wichmann J."/>
            <person name="Grundmann M."/>
            <person name="Rupp O."/>
            <person name="Lauersen K.J."/>
            <person name="Blifernez-Klassen O."/>
            <person name="Kalinowski J."/>
            <person name="Goesmann A."/>
            <person name="Mussgnug J.H."/>
            <person name="Kruse O."/>
        </authorList>
    </citation>
    <scope>NUCLEOTIDE SEQUENCE [LARGE SCALE GENOMIC DNA]</scope>
    <source>
        <strain evidence="3 4">SAG 48.87</strain>
    </source>
</reference>
<evidence type="ECO:0000313" key="3">
    <source>
        <dbReference type="EMBL" id="KIZ00083.1"/>
    </source>
</evidence>
<accession>A0A0D2JLH9</accession>
<dbReference type="AlphaFoldDB" id="A0A0D2JLH9"/>
<evidence type="ECO:0000256" key="2">
    <source>
        <dbReference type="SAM" id="SignalP"/>
    </source>
</evidence>
<dbReference type="GeneID" id="25740756"/>
<proteinExistence type="predicted"/>
<dbReference type="KEGG" id="mng:MNEG_7880"/>
<name>A0A0D2JLH9_9CHLO</name>
<evidence type="ECO:0000256" key="1">
    <source>
        <dbReference type="SAM" id="Coils"/>
    </source>
</evidence>
<keyword evidence="4" id="KW-1185">Reference proteome</keyword>
<dbReference type="Proteomes" id="UP000054498">
    <property type="component" value="Unassembled WGS sequence"/>
</dbReference>
<keyword evidence="1" id="KW-0175">Coiled coil</keyword>
<feature type="coiled-coil region" evidence="1">
    <location>
        <begin position="52"/>
        <end position="90"/>
    </location>
</feature>
<gene>
    <name evidence="3" type="ORF">MNEG_7880</name>
</gene>
<evidence type="ECO:0008006" key="5">
    <source>
        <dbReference type="Google" id="ProtNLM"/>
    </source>
</evidence>
<protein>
    <recommendedName>
        <fullName evidence="5">Transmembrane protein</fullName>
    </recommendedName>
</protein>
<feature type="signal peptide" evidence="2">
    <location>
        <begin position="1"/>
        <end position="17"/>
    </location>
</feature>